<accession>A0A498N2R4</accession>
<evidence type="ECO:0000313" key="3">
    <source>
        <dbReference type="Proteomes" id="UP000290572"/>
    </source>
</evidence>
<feature type="transmembrane region" description="Helical" evidence="1">
    <location>
        <begin position="101"/>
        <end position="121"/>
    </location>
</feature>
<comment type="caution">
    <text evidence="2">The sequence shown here is derived from an EMBL/GenBank/DDBJ whole genome shotgun (WGS) entry which is preliminary data.</text>
</comment>
<dbReference type="Proteomes" id="UP000290572">
    <property type="component" value="Unassembled WGS sequence"/>
</dbReference>
<reference evidence="2 3" key="1">
    <citation type="submission" date="2018-03" db="EMBL/GenBank/DDBJ databases">
        <title>Draft genome sequence of Rohu Carp (Labeo rohita).</title>
        <authorList>
            <person name="Das P."/>
            <person name="Kushwaha B."/>
            <person name="Joshi C.G."/>
            <person name="Kumar D."/>
            <person name="Nagpure N.S."/>
            <person name="Sahoo L."/>
            <person name="Das S.P."/>
            <person name="Bit A."/>
            <person name="Patnaik S."/>
            <person name="Meher P.K."/>
            <person name="Jayasankar P."/>
            <person name="Koringa P.G."/>
            <person name="Patel N.V."/>
            <person name="Hinsu A.T."/>
            <person name="Kumar R."/>
            <person name="Pandey M."/>
            <person name="Agarwal S."/>
            <person name="Srivastava S."/>
            <person name="Singh M."/>
            <person name="Iquebal M.A."/>
            <person name="Jaiswal S."/>
            <person name="Angadi U.B."/>
            <person name="Kumar N."/>
            <person name="Raza M."/>
            <person name="Shah T.M."/>
            <person name="Rai A."/>
            <person name="Jena J.K."/>
        </authorList>
    </citation>
    <scope>NUCLEOTIDE SEQUENCE [LARGE SCALE GENOMIC DNA]</scope>
    <source>
        <strain evidence="2">DASCIFA01</strain>
        <tissue evidence="2">Testis</tissue>
    </source>
</reference>
<dbReference type="STRING" id="84645.A0A498N2R4"/>
<evidence type="ECO:0000256" key="1">
    <source>
        <dbReference type="SAM" id="Phobius"/>
    </source>
</evidence>
<evidence type="ECO:0000313" key="2">
    <source>
        <dbReference type="EMBL" id="RXN27061.1"/>
    </source>
</evidence>
<name>A0A498N2R4_LABRO</name>
<gene>
    <name evidence="2" type="ORF">ROHU_020514</name>
</gene>
<keyword evidence="1" id="KW-1133">Transmembrane helix</keyword>
<proteinExistence type="predicted"/>
<organism evidence="2 3">
    <name type="scientific">Labeo rohita</name>
    <name type="common">Indian major carp</name>
    <name type="synonym">Cyprinus rohita</name>
    <dbReference type="NCBI Taxonomy" id="84645"/>
    <lineage>
        <taxon>Eukaryota</taxon>
        <taxon>Metazoa</taxon>
        <taxon>Chordata</taxon>
        <taxon>Craniata</taxon>
        <taxon>Vertebrata</taxon>
        <taxon>Euteleostomi</taxon>
        <taxon>Actinopterygii</taxon>
        <taxon>Neopterygii</taxon>
        <taxon>Teleostei</taxon>
        <taxon>Ostariophysi</taxon>
        <taxon>Cypriniformes</taxon>
        <taxon>Cyprinidae</taxon>
        <taxon>Labeoninae</taxon>
        <taxon>Labeonini</taxon>
        <taxon>Labeo</taxon>
    </lineage>
</organism>
<dbReference type="EMBL" id="QBIY01012082">
    <property type="protein sequence ID" value="RXN27061.1"/>
    <property type="molecule type" value="Genomic_DNA"/>
</dbReference>
<dbReference type="GO" id="GO:0004984">
    <property type="term" value="F:olfactory receptor activity"/>
    <property type="evidence" value="ECO:0007669"/>
    <property type="project" value="TreeGrafter"/>
</dbReference>
<dbReference type="PANTHER" id="PTHR26451">
    <property type="entry name" value="G_PROTEIN_RECEP_F1_2 DOMAIN-CONTAINING PROTEIN"/>
    <property type="match status" value="1"/>
</dbReference>
<keyword evidence="2" id="KW-0675">Receptor</keyword>
<feature type="transmembrane region" description="Helical" evidence="1">
    <location>
        <begin position="160"/>
        <end position="179"/>
    </location>
</feature>
<dbReference type="InterPro" id="IPR052921">
    <property type="entry name" value="GPCR1_Superfamily_Member"/>
</dbReference>
<protein>
    <submittedName>
        <fullName evidence="2">Olfactory receptor 2M3-like protein</fullName>
    </submittedName>
</protein>
<dbReference type="PANTHER" id="PTHR26451:SF866">
    <property type="entry name" value="ODORANT RECEPTOR-RELATED"/>
    <property type="match status" value="1"/>
</dbReference>
<dbReference type="AlphaFoldDB" id="A0A498N2R4"/>
<keyword evidence="1" id="KW-0472">Membrane</keyword>
<keyword evidence="3" id="KW-1185">Reference proteome</keyword>
<sequence>MAVIGTTKLESNGLRTPKLRTTGIGTTKLRGLGSPDLEALGPLGTGPLDSGPPDIETLNQKTLINLFMLMAGSNGTTGDVFFYYQQVVIVEIDAGLSTKTAVAVLTSLFFCFVNSMMFFTLRSKRIFYETPRYILFGHMLMNDSVLLLGTTILYTVGLSFLPMPSSICTLLVFVCYCTFRNAPLTLALMSLERLWRALMAQLRKCLSFISKSLK</sequence>
<dbReference type="GO" id="GO:0016020">
    <property type="term" value="C:membrane"/>
    <property type="evidence" value="ECO:0007669"/>
    <property type="project" value="TreeGrafter"/>
</dbReference>
<keyword evidence="1" id="KW-0812">Transmembrane</keyword>
<feature type="transmembrane region" description="Helical" evidence="1">
    <location>
        <begin position="133"/>
        <end position="154"/>
    </location>
</feature>
<dbReference type="GO" id="GO:0005549">
    <property type="term" value="F:odorant binding"/>
    <property type="evidence" value="ECO:0007669"/>
    <property type="project" value="TreeGrafter"/>
</dbReference>